<comment type="caution">
    <text evidence="2">The sequence shown here is derived from an EMBL/GenBank/DDBJ whole genome shotgun (WGS) entry which is preliminary data.</text>
</comment>
<feature type="chain" id="PRO_5044760196" description="Secreted protein" evidence="1">
    <location>
        <begin position="24"/>
        <end position="90"/>
    </location>
</feature>
<dbReference type="AlphaFoldDB" id="A0ABD3X5I9"/>
<dbReference type="EMBL" id="JBJQND010000004">
    <property type="protein sequence ID" value="KAL3880856.1"/>
    <property type="molecule type" value="Genomic_DNA"/>
</dbReference>
<evidence type="ECO:0000256" key="1">
    <source>
        <dbReference type="SAM" id="SignalP"/>
    </source>
</evidence>
<evidence type="ECO:0000313" key="3">
    <source>
        <dbReference type="Proteomes" id="UP001634394"/>
    </source>
</evidence>
<evidence type="ECO:0000313" key="2">
    <source>
        <dbReference type="EMBL" id="KAL3880856.1"/>
    </source>
</evidence>
<keyword evidence="1" id="KW-0732">Signal</keyword>
<proteinExistence type="predicted"/>
<keyword evidence="3" id="KW-1185">Reference proteome</keyword>
<organism evidence="2 3">
    <name type="scientific">Sinanodonta woodiana</name>
    <name type="common">Chinese pond mussel</name>
    <name type="synonym">Anodonta woodiana</name>
    <dbReference type="NCBI Taxonomy" id="1069815"/>
    <lineage>
        <taxon>Eukaryota</taxon>
        <taxon>Metazoa</taxon>
        <taxon>Spiralia</taxon>
        <taxon>Lophotrochozoa</taxon>
        <taxon>Mollusca</taxon>
        <taxon>Bivalvia</taxon>
        <taxon>Autobranchia</taxon>
        <taxon>Heteroconchia</taxon>
        <taxon>Palaeoheterodonta</taxon>
        <taxon>Unionida</taxon>
        <taxon>Unionoidea</taxon>
        <taxon>Unionidae</taxon>
        <taxon>Unioninae</taxon>
        <taxon>Sinanodonta</taxon>
    </lineage>
</organism>
<dbReference type="Proteomes" id="UP001634394">
    <property type="component" value="Unassembled WGS sequence"/>
</dbReference>
<name>A0ABD3X5I9_SINWO</name>
<feature type="signal peptide" evidence="1">
    <location>
        <begin position="1"/>
        <end position="23"/>
    </location>
</feature>
<accession>A0ABD3X5I9</accession>
<gene>
    <name evidence="2" type="ORF">ACJMK2_033062</name>
</gene>
<protein>
    <recommendedName>
        <fullName evidence="4">Secreted protein</fullName>
    </recommendedName>
</protein>
<evidence type="ECO:0008006" key="4">
    <source>
        <dbReference type="Google" id="ProtNLM"/>
    </source>
</evidence>
<sequence length="90" mass="10144">METYLNTSLVCTLLSTLISSSFSGVRMSNIPGNQSHTDNLIQECIYSTSVDPYKFEFVKLLLDSEPCMTSCIQNGSIYRTQERNTDSYIV</sequence>
<reference evidence="2 3" key="1">
    <citation type="submission" date="2024-11" db="EMBL/GenBank/DDBJ databases">
        <title>Chromosome-level genome assembly of the freshwater bivalve Anodonta woodiana.</title>
        <authorList>
            <person name="Chen X."/>
        </authorList>
    </citation>
    <scope>NUCLEOTIDE SEQUENCE [LARGE SCALE GENOMIC DNA]</scope>
    <source>
        <strain evidence="2">MN2024</strain>
        <tissue evidence="2">Gills</tissue>
    </source>
</reference>